<keyword evidence="1" id="KW-0378">Hydrolase</keyword>
<keyword evidence="5" id="KW-1185">Reference proteome</keyword>
<feature type="region of interest" description="Disordered" evidence="2">
    <location>
        <begin position="460"/>
        <end position="485"/>
    </location>
</feature>
<reference evidence="4" key="1">
    <citation type="submission" date="2022-06" db="EMBL/GenBank/DDBJ databases">
        <title>Uncovering the hologenomic basis of an extraordinary plant invasion.</title>
        <authorList>
            <person name="Bieker V.C."/>
            <person name="Martin M.D."/>
            <person name="Gilbert T."/>
            <person name="Hodgins K."/>
            <person name="Battlay P."/>
            <person name="Petersen B."/>
            <person name="Wilson J."/>
        </authorList>
    </citation>
    <scope>NUCLEOTIDE SEQUENCE</scope>
    <source>
        <strain evidence="4">AA19_3_7</strain>
        <tissue evidence="4">Leaf</tissue>
    </source>
</reference>
<proteinExistence type="predicted"/>
<dbReference type="EMBL" id="JAMZMK010006887">
    <property type="protein sequence ID" value="KAI7746841.1"/>
    <property type="molecule type" value="Genomic_DNA"/>
</dbReference>
<sequence>MTDGCSRSKGGVATGCESIFIQEDAKRAPKLASISSAVSKIEVKPVEHADFNDSFPVSDDKSVYSSLESDSKWWLQLQPDYIYQRGLTSEKQVNPNPHQFVKNQDGSINSVDSMSSKESYEFMLILGLRAGTKKQKYDRISEKKMLTPIEAIILTVFDWTILKYPQIGASSRTRILFESYCFEKTNSFCQCSLVCKSSRDSFLFVADLVIIFVIMTKGHDLSISKNKSIMEKLRNDSTKRHINLHTGVDYWAWAALDSAMLGFLISDWQGIDRLTDPPHSNYTLSILQSIEAGLDMIMVPYNYTEFIDGLRYLVTNKFIPVSRIDDAVKRILRVEFVMGLFENPYHNSISKNTVDPTTEVMYEDFLISNFSYAIVLTGEHPYSETVGDSLKLTIPEPGPTTFTNVCGAVKCVVVLIFGRPVVTEPYVSFMDALVAAWLHGSEGQVHKMEHMKGMIQTKKPVGKMNDQKSKKPVQNGTKKLIGKKK</sequence>
<name>A0AAD5CUM1_AMBAR</name>
<dbReference type="InterPro" id="IPR051915">
    <property type="entry name" value="Cellulose_Degrad_GH3"/>
</dbReference>
<evidence type="ECO:0000313" key="4">
    <source>
        <dbReference type="EMBL" id="KAI7746841.1"/>
    </source>
</evidence>
<dbReference type="InterPro" id="IPR036881">
    <property type="entry name" value="Glyco_hydro_3_C_sf"/>
</dbReference>
<dbReference type="PANTHER" id="PTHR30620:SF100">
    <property type="entry name" value="GLUCAN 1,3-BETA-GLUCOSIDASE"/>
    <property type="match status" value="1"/>
</dbReference>
<evidence type="ECO:0000313" key="5">
    <source>
        <dbReference type="Proteomes" id="UP001206925"/>
    </source>
</evidence>
<dbReference type="Gene3D" id="3.20.20.300">
    <property type="entry name" value="Glycoside hydrolase, family 3, N-terminal domain"/>
    <property type="match status" value="1"/>
</dbReference>
<dbReference type="InterPro" id="IPR001764">
    <property type="entry name" value="Glyco_hydro_3_N"/>
</dbReference>
<dbReference type="SUPFAM" id="SSF51445">
    <property type="entry name" value="(Trans)glycosidases"/>
    <property type="match status" value="1"/>
</dbReference>
<gene>
    <name evidence="4" type="ORF">M8C21_017590</name>
</gene>
<dbReference type="PANTHER" id="PTHR30620">
    <property type="entry name" value="PERIPLASMIC BETA-GLUCOSIDASE-RELATED"/>
    <property type="match status" value="1"/>
</dbReference>
<organism evidence="4 5">
    <name type="scientific">Ambrosia artemisiifolia</name>
    <name type="common">Common ragweed</name>
    <dbReference type="NCBI Taxonomy" id="4212"/>
    <lineage>
        <taxon>Eukaryota</taxon>
        <taxon>Viridiplantae</taxon>
        <taxon>Streptophyta</taxon>
        <taxon>Embryophyta</taxon>
        <taxon>Tracheophyta</taxon>
        <taxon>Spermatophyta</taxon>
        <taxon>Magnoliopsida</taxon>
        <taxon>eudicotyledons</taxon>
        <taxon>Gunneridae</taxon>
        <taxon>Pentapetalae</taxon>
        <taxon>asterids</taxon>
        <taxon>campanulids</taxon>
        <taxon>Asterales</taxon>
        <taxon>Asteraceae</taxon>
        <taxon>Asteroideae</taxon>
        <taxon>Heliantheae alliance</taxon>
        <taxon>Heliantheae</taxon>
        <taxon>Ambrosia</taxon>
    </lineage>
</organism>
<feature type="domain" description="Glycoside hydrolase family 3 N-terminal" evidence="3">
    <location>
        <begin position="262"/>
        <end position="334"/>
    </location>
</feature>
<dbReference type="InterPro" id="IPR017853">
    <property type="entry name" value="GH"/>
</dbReference>
<dbReference type="Proteomes" id="UP001206925">
    <property type="component" value="Unassembled WGS sequence"/>
</dbReference>
<dbReference type="Gene3D" id="3.40.50.1700">
    <property type="entry name" value="Glycoside hydrolase family 3 C-terminal domain"/>
    <property type="match status" value="1"/>
</dbReference>
<dbReference type="Pfam" id="PF00933">
    <property type="entry name" value="Glyco_hydro_3"/>
    <property type="match status" value="1"/>
</dbReference>
<dbReference type="GO" id="GO:0008422">
    <property type="term" value="F:beta-glucosidase activity"/>
    <property type="evidence" value="ECO:0007669"/>
    <property type="project" value="TreeGrafter"/>
</dbReference>
<dbReference type="GO" id="GO:0009251">
    <property type="term" value="P:glucan catabolic process"/>
    <property type="evidence" value="ECO:0007669"/>
    <property type="project" value="TreeGrafter"/>
</dbReference>
<evidence type="ECO:0000259" key="3">
    <source>
        <dbReference type="Pfam" id="PF00933"/>
    </source>
</evidence>
<dbReference type="SUPFAM" id="SSF52279">
    <property type="entry name" value="Beta-D-glucan exohydrolase, C-terminal domain"/>
    <property type="match status" value="1"/>
</dbReference>
<protein>
    <recommendedName>
        <fullName evidence="3">Glycoside hydrolase family 3 N-terminal domain-containing protein</fullName>
    </recommendedName>
</protein>
<dbReference type="InterPro" id="IPR036962">
    <property type="entry name" value="Glyco_hydro_3_N_sf"/>
</dbReference>
<dbReference type="AlphaFoldDB" id="A0AAD5CUM1"/>
<accession>A0AAD5CUM1</accession>
<evidence type="ECO:0000256" key="1">
    <source>
        <dbReference type="ARBA" id="ARBA00022801"/>
    </source>
</evidence>
<evidence type="ECO:0000256" key="2">
    <source>
        <dbReference type="SAM" id="MobiDB-lite"/>
    </source>
</evidence>
<comment type="caution">
    <text evidence="4">The sequence shown here is derived from an EMBL/GenBank/DDBJ whole genome shotgun (WGS) entry which is preliminary data.</text>
</comment>